<evidence type="ECO:0000259" key="3">
    <source>
        <dbReference type="Pfam" id="PF13192"/>
    </source>
</evidence>
<dbReference type="EMBL" id="JALDAW010000023">
    <property type="protein sequence ID" value="MDY5169511.1"/>
    <property type="molecule type" value="Genomic_DNA"/>
</dbReference>
<feature type="domain" description="Thioredoxin-like fold" evidence="3">
    <location>
        <begin position="33"/>
        <end position="106"/>
    </location>
</feature>
<keyword evidence="2" id="KW-1015">Disulfide bond</keyword>
<evidence type="ECO:0000313" key="5">
    <source>
        <dbReference type="Proteomes" id="UP001276902"/>
    </source>
</evidence>
<name>A0AB35UVM7_9FIRM</name>
<protein>
    <submittedName>
        <fullName evidence="4">Thioredoxin family protein</fullName>
    </submittedName>
</protein>
<dbReference type="Pfam" id="PF13192">
    <property type="entry name" value="Thioredoxin_3"/>
    <property type="match status" value="1"/>
</dbReference>
<dbReference type="InterPro" id="IPR036249">
    <property type="entry name" value="Thioredoxin-like_sf"/>
</dbReference>
<dbReference type="NCBIfam" id="TIGR00412">
    <property type="entry name" value="redox_disulf_2"/>
    <property type="match status" value="1"/>
</dbReference>
<evidence type="ECO:0000256" key="1">
    <source>
        <dbReference type="PIRSR" id="PIRSR037031-50"/>
    </source>
</evidence>
<dbReference type="PANTHER" id="PTHR36450">
    <property type="entry name" value="THIOREDOXIN"/>
    <property type="match status" value="1"/>
</dbReference>
<comment type="caution">
    <text evidence="4">The sequence shown here is derived from an EMBL/GenBank/DDBJ whole genome shotgun (WGS) entry which is preliminary data.</text>
</comment>
<dbReference type="Gene3D" id="3.40.30.10">
    <property type="entry name" value="Glutaredoxin"/>
    <property type="match status" value="1"/>
</dbReference>
<accession>A0AB35UVM7</accession>
<organism evidence="4 5">
    <name type="scientific">Dielma fastidiosa</name>
    <dbReference type="NCBI Taxonomy" id="1034346"/>
    <lineage>
        <taxon>Bacteria</taxon>
        <taxon>Bacillati</taxon>
        <taxon>Bacillota</taxon>
        <taxon>Erysipelotrichia</taxon>
        <taxon>Erysipelotrichales</taxon>
        <taxon>Erysipelotrichaceae</taxon>
        <taxon>Dielma</taxon>
    </lineage>
</organism>
<dbReference type="InterPro" id="IPR005243">
    <property type="entry name" value="THIRX-like_proc"/>
</dbReference>
<keyword evidence="2" id="KW-0676">Redox-active center</keyword>
<dbReference type="Proteomes" id="UP001276902">
    <property type="component" value="Unassembled WGS sequence"/>
</dbReference>
<reference evidence="4" key="1">
    <citation type="submission" date="2022-03" db="EMBL/GenBank/DDBJ databases">
        <title>First case of bacteraemia caused by Dielma fastidiosa in a patient hospitalised with diverticulitis.</title>
        <authorList>
            <person name="Forman-Ankjaer B."/>
            <person name="Hvid-Jensen F."/>
            <person name="Kobel C.M."/>
            <person name="Greve T."/>
        </authorList>
    </citation>
    <scope>NUCLEOTIDE SEQUENCE</scope>
    <source>
        <strain evidence="4">AUH_DF_2021</strain>
    </source>
</reference>
<feature type="disulfide bond" description="Redox-active" evidence="2">
    <location>
        <begin position="40"/>
        <end position="43"/>
    </location>
</feature>
<evidence type="ECO:0000256" key="2">
    <source>
        <dbReference type="PIRSR" id="PIRSR037031-51"/>
    </source>
</evidence>
<gene>
    <name evidence="4" type="ORF">MQE39_15425</name>
</gene>
<dbReference type="SUPFAM" id="SSF52833">
    <property type="entry name" value="Thioredoxin-like"/>
    <property type="match status" value="1"/>
</dbReference>
<proteinExistence type="predicted"/>
<dbReference type="InterPro" id="IPR012336">
    <property type="entry name" value="Thioredoxin-like_fold"/>
</dbReference>
<sequence length="108" mass="11695">MKLFKKKEKEKTCCNCNVDAIAEAEKLKSDKGIKILGSGCAKCQALEKAVRTAVEELTLDYSIEHITDFAQIASYGVMSIPALVVDGKVVAYGKVLSVTEVKDILKGI</sequence>
<dbReference type="PANTHER" id="PTHR36450:SF1">
    <property type="entry name" value="THIOREDOXIN"/>
    <property type="match status" value="1"/>
</dbReference>
<evidence type="ECO:0000313" key="4">
    <source>
        <dbReference type="EMBL" id="MDY5169511.1"/>
    </source>
</evidence>
<feature type="active site" description="Nucleophile" evidence="1">
    <location>
        <position position="43"/>
    </location>
</feature>
<dbReference type="RefSeq" id="WP_320884692.1">
    <property type="nucleotide sequence ID" value="NZ_BAABZA010000001.1"/>
</dbReference>
<dbReference type="AlphaFoldDB" id="A0AB35UVM7"/>
<feature type="active site" description="Nucleophile" evidence="1">
    <location>
        <position position="40"/>
    </location>
</feature>